<dbReference type="Proteomes" id="UP001054846">
    <property type="component" value="Chromosome"/>
</dbReference>
<dbReference type="RefSeq" id="WP_230843046.1">
    <property type="nucleotide sequence ID" value="NZ_CP063845.1"/>
</dbReference>
<dbReference type="Pfam" id="PF04343">
    <property type="entry name" value="DUF488"/>
    <property type="match status" value="1"/>
</dbReference>
<dbReference type="PANTHER" id="PTHR39337:SF1">
    <property type="entry name" value="BLR5642 PROTEIN"/>
    <property type="match status" value="1"/>
</dbReference>
<name>A0ABY3PQ57_9CYAN</name>
<dbReference type="InterPro" id="IPR007438">
    <property type="entry name" value="DUF488"/>
</dbReference>
<keyword evidence="2" id="KW-1185">Reference proteome</keyword>
<protein>
    <submittedName>
        <fullName evidence="1">DUF488 domain-containing protein</fullName>
    </submittedName>
</protein>
<accession>A0ABY3PQ57</accession>
<evidence type="ECO:0000313" key="1">
    <source>
        <dbReference type="EMBL" id="UFP95821.1"/>
    </source>
</evidence>
<dbReference type="PANTHER" id="PTHR39337">
    <property type="entry name" value="BLR5642 PROTEIN"/>
    <property type="match status" value="1"/>
</dbReference>
<organism evidence="1 2">
    <name type="scientific">Gloeobacter morelensis MG652769</name>
    <dbReference type="NCBI Taxonomy" id="2781736"/>
    <lineage>
        <taxon>Bacteria</taxon>
        <taxon>Bacillati</taxon>
        <taxon>Cyanobacteriota</taxon>
        <taxon>Cyanophyceae</taxon>
        <taxon>Gloeobacterales</taxon>
        <taxon>Gloeobacteraceae</taxon>
        <taxon>Gloeobacter</taxon>
        <taxon>Gloeobacter morelensis</taxon>
    </lineage>
</organism>
<proteinExistence type="predicted"/>
<sequence>MEIGRLPAPYVQKAIFTFGYGNRKDHADLERYIKEHGIAYIVDVRRMPRAWGQLWYAEQLLDFCRRLGVDYVSKTALGNTSKNEHWIPFDWAKAEVALSEVGQFLADGSVLLLCAELDHRRCHRTGVAETLNRATDVPVKHLV</sequence>
<reference evidence="1 2" key="1">
    <citation type="journal article" date="2021" name="Genome Biol. Evol.">
        <title>Complete Genome Sequencing of a Novel Gloeobacter Species from a Waterfall Cave in Mexico.</title>
        <authorList>
            <person name="Saw J.H."/>
            <person name="Cardona T."/>
            <person name="Montejano G."/>
        </authorList>
    </citation>
    <scope>NUCLEOTIDE SEQUENCE [LARGE SCALE GENOMIC DNA]</scope>
    <source>
        <strain evidence="1">MG652769</strain>
    </source>
</reference>
<dbReference type="EMBL" id="CP063845">
    <property type="protein sequence ID" value="UFP95821.1"/>
    <property type="molecule type" value="Genomic_DNA"/>
</dbReference>
<evidence type="ECO:0000313" key="2">
    <source>
        <dbReference type="Proteomes" id="UP001054846"/>
    </source>
</evidence>
<gene>
    <name evidence="1" type="ORF">ISF26_06195</name>
</gene>